<sequence>MSQFAILEWMLRHLNEIPEDRSVCLLIRHSVRDPLPPDDVGYALPITEEGRRLARNLGEVIGSRLKTLHSSPLDRCTQTADEIMVGAGKTLPVVPDKLLGDPGVFVLDGEVAWPNWQRLGNDGVIAKMVEGGEPLQGLARAELAAGLLVDHMLKVADQQPGIHVFVTHDSIAAPTIAHIHGYRFDFGDWPAFLEGAFFWAARDGVRVHFRASEGELTGLWLNGARASL</sequence>
<dbReference type="KEGG" id="bbae:FRD01_22505"/>
<accession>A0A5B8Y1X6</accession>
<dbReference type="SUPFAM" id="SSF53254">
    <property type="entry name" value="Phosphoglycerate mutase-like"/>
    <property type="match status" value="1"/>
</dbReference>
<dbReference type="CDD" id="cd07040">
    <property type="entry name" value="HP"/>
    <property type="match status" value="1"/>
</dbReference>
<evidence type="ECO:0000313" key="2">
    <source>
        <dbReference type="Proteomes" id="UP000321595"/>
    </source>
</evidence>
<proteinExistence type="predicted"/>
<dbReference type="Proteomes" id="UP000321595">
    <property type="component" value="Chromosome"/>
</dbReference>
<dbReference type="InterPro" id="IPR013078">
    <property type="entry name" value="His_Pase_superF_clade-1"/>
</dbReference>
<organism evidence="1 2">
    <name type="scientific">Microvenator marinus</name>
    <dbReference type="NCBI Taxonomy" id="2600177"/>
    <lineage>
        <taxon>Bacteria</taxon>
        <taxon>Deltaproteobacteria</taxon>
        <taxon>Bradymonadales</taxon>
        <taxon>Microvenatoraceae</taxon>
        <taxon>Microvenator</taxon>
    </lineage>
</organism>
<dbReference type="InterPro" id="IPR029033">
    <property type="entry name" value="His_PPase_superfam"/>
</dbReference>
<dbReference type="OrthoDB" id="5519204at2"/>
<protein>
    <submittedName>
        <fullName evidence="1">Histidine phosphatase family protein</fullName>
    </submittedName>
</protein>
<dbReference type="RefSeq" id="WP_146963208.1">
    <property type="nucleotide sequence ID" value="NZ_CP042467.1"/>
</dbReference>
<reference evidence="1 2" key="1">
    <citation type="submission" date="2019-08" db="EMBL/GenBank/DDBJ databases">
        <authorList>
            <person name="Liang Q."/>
        </authorList>
    </citation>
    <scope>NUCLEOTIDE SEQUENCE [LARGE SCALE GENOMIC DNA]</scope>
    <source>
        <strain evidence="1 2">V1718</strain>
    </source>
</reference>
<dbReference type="Pfam" id="PF00300">
    <property type="entry name" value="His_Phos_1"/>
    <property type="match status" value="1"/>
</dbReference>
<dbReference type="EMBL" id="CP042467">
    <property type="protein sequence ID" value="QED29956.1"/>
    <property type="molecule type" value="Genomic_DNA"/>
</dbReference>
<name>A0A5B8Y1X6_9DELT</name>
<evidence type="ECO:0000313" key="1">
    <source>
        <dbReference type="EMBL" id="QED29956.1"/>
    </source>
</evidence>
<dbReference type="Gene3D" id="3.40.50.1240">
    <property type="entry name" value="Phosphoglycerate mutase-like"/>
    <property type="match status" value="1"/>
</dbReference>
<dbReference type="AlphaFoldDB" id="A0A5B8Y1X6"/>
<gene>
    <name evidence="1" type="ORF">FRD01_22505</name>
</gene>
<keyword evidence="2" id="KW-1185">Reference proteome</keyword>